<feature type="transmembrane region" description="Helical" evidence="11">
    <location>
        <begin position="525"/>
        <end position="547"/>
    </location>
</feature>
<organism evidence="14 15">
    <name type="scientific">Camellia sinensis var. sinensis</name>
    <name type="common">China tea</name>
    <dbReference type="NCBI Taxonomy" id="542762"/>
    <lineage>
        <taxon>Eukaryota</taxon>
        <taxon>Viridiplantae</taxon>
        <taxon>Streptophyta</taxon>
        <taxon>Embryophyta</taxon>
        <taxon>Tracheophyta</taxon>
        <taxon>Spermatophyta</taxon>
        <taxon>Magnoliopsida</taxon>
        <taxon>eudicotyledons</taxon>
        <taxon>Gunneridae</taxon>
        <taxon>Pentapetalae</taxon>
        <taxon>asterids</taxon>
        <taxon>Ericales</taxon>
        <taxon>Theaceae</taxon>
        <taxon>Camellia</taxon>
    </lineage>
</organism>
<evidence type="ECO:0000256" key="7">
    <source>
        <dbReference type="ARBA" id="ARBA00022737"/>
    </source>
</evidence>
<evidence type="ECO:0000256" key="3">
    <source>
        <dbReference type="ARBA" id="ARBA00022475"/>
    </source>
</evidence>
<dbReference type="SMART" id="SM00369">
    <property type="entry name" value="LRR_TYP"/>
    <property type="match status" value="7"/>
</dbReference>
<protein>
    <submittedName>
        <fullName evidence="14">Uncharacterized protein</fullName>
    </submittedName>
</protein>
<evidence type="ECO:0000256" key="10">
    <source>
        <dbReference type="ARBA" id="ARBA00023180"/>
    </source>
</evidence>
<dbReference type="InterPro" id="IPR003591">
    <property type="entry name" value="Leu-rich_rpt_typical-subtyp"/>
</dbReference>
<dbReference type="InterPro" id="IPR046956">
    <property type="entry name" value="RLP23-like"/>
</dbReference>
<comment type="subcellular location">
    <subcellularLocation>
        <location evidence="1">Cell membrane</location>
        <topology evidence="1">Single-pass type I membrane protein</topology>
    </subcellularLocation>
</comment>
<proteinExistence type="inferred from homology"/>
<dbReference type="SUPFAM" id="SSF52058">
    <property type="entry name" value="L domain-like"/>
    <property type="match status" value="2"/>
</dbReference>
<dbReference type="GO" id="GO:0006952">
    <property type="term" value="P:defense response"/>
    <property type="evidence" value="ECO:0007669"/>
    <property type="project" value="UniProtKB-ARBA"/>
</dbReference>
<evidence type="ECO:0000256" key="5">
    <source>
        <dbReference type="ARBA" id="ARBA00022692"/>
    </source>
</evidence>
<evidence type="ECO:0000259" key="13">
    <source>
        <dbReference type="Pfam" id="PF23598"/>
    </source>
</evidence>
<dbReference type="EMBL" id="SDRB02013221">
    <property type="protein sequence ID" value="THF95585.1"/>
    <property type="molecule type" value="Genomic_DNA"/>
</dbReference>
<keyword evidence="9 11" id="KW-0472">Membrane</keyword>
<dbReference type="Pfam" id="PF23598">
    <property type="entry name" value="LRR_14"/>
    <property type="match status" value="1"/>
</dbReference>
<dbReference type="Gene3D" id="3.80.10.10">
    <property type="entry name" value="Ribonuclease Inhibitor"/>
    <property type="match status" value="5"/>
</dbReference>
<gene>
    <name evidence="14" type="ORF">TEA_023532</name>
</gene>
<keyword evidence="5 11" id="KW-0812">Transmembrane</keyword>
<dbReference type="InterPro" id="IPR032675">
    <property type="entry name" value="LRR_dom_sf"/>
</dbReference>
<comment type="caution">
    <text evidence="14">The sequence shown here is derived from an EMBL/GenBank/DDBJ whole genome shotgun (WGS) entry which is preliminary data.</text>
</comment>
<evidence type="ECO:0000256" key="8">
    <source>
        <dbReference type="ARBA" id="ARBA00022989"/>
    </source>
</evidence>
<feature type="domain" description="Disease resistance R13L4/SHOC-2-like LRR" evidence="13">
    <location>
        <begin position="90"/>
        <end position="302"/>
    </location>
</feature>
<keyword evidence="7" id="KW-0677">Repeat</keyword>
<keyword evidence="6" id="KW-0732">Signal</keyword>
<evidence type="ECO:0000256" key="11">
    <source>
        <dbReference type="SAM" id="Phobius"/>
    </source>
</evidence>
<reference evidence="14 15" key="1">
    <citation type="journal article" date="2018" name="Proc. Natl. Acad. Sci. U.S.A.">
        <title>Draft genome sequence of Camellia sinensis var. sinensis provides insights into the evolution of the tea genome and tea quality.</title>
        <authorList>
            <person name="Wei C."/>
            <person name="Yang H."/>
            <person name="Wang S."/>
            <person name="Zhao J."/>
            <person name="Liu C."/>
            <person name="Gao L."/>
            <person name="Xia E."/>
            <person name="Lu Y."/>
            <person name="Tai Y."/>
            <person name="She G."/>
            <person name="Sun J."/>
            <person name="Cao H."/>
            <person name="Tong W."/>
            <person name="Gao Q."/>
            <person name="Li Y."/>
            <person name="Deng W."/>
            <person name="Jiang X."/>
            <person name="Wang W."/>
            <person name="Chen Q."/>
            <person name="Zhang S."/>
            <person name="Li H."/>
            <person name="Wu J."/>
            <person name="Wang P."/>
            <person name="Li P."/>
            <person name="Shi C."/>
            <person name="Zheng F."/>
            <person name="Jian J."/>
            <person name="Huang B."/>
            <person name="Shan D."/>
            <person name="Shi M."/>
            <person name="Fang C."/>
            <person name="Yue Y."/>
            <person name="Li F."/>
            <person name="Li D."/>
            <person name="Wei S."/>
            <person name="Han B."/>
            <person name="Jiang C."/>
            <person name="Yin Y."/>
            <person name="Xia T."/>
            <person name="Zhang Z."/>
            <person name="Bennetzen J.L."/>
            <person name="Zhao S."/>
            <person name="Wan X."/>
        </authorList>
    </citation>
    <scope>NUCLEOTIDE SEQUENCE [LARGE SCALE GENOMIC DNA]</scope>
    <source>
        <strain evidence="15">cv. Shuchazao</strain>
        <tissue evidence="14">Leaf</tissue>
    </source>
</reference>
<dbReference type="PANTHER" id="PTHR48061:SF12">
    <property type="entry name" value="DISEASE RESISTANCE LIKE PROTEIN"/>
    <property type="match status" value="1"/>
</dbReference>
<evidence type="ECO:0000256" key="6">
    <source>
        <dbReference type="ARBA" id="ARBA00022729"/>
    </source>
</evidence>
<evidence type="ECO:0000313" key="15">
    <source>
        <dbReference type="Proteomes" id="UP000306102"/>
    </source>
</evidence>
<keyword evidence="8 11" id="KW-1133">Transmembrane helix</keyword>
<dbReference type="InterPro" id="IPR013210">
    <property type="entry name" value="LRR_N_plant-typ"/>
</dbReference>
<keyword evidence="10" id="KW-0325">Glycoprotein</keyword>
<dbReference type="AlphaFoldDB" id="A0A4S4D347"/>
<sequence length="584" mass="65571">MLTNSSSSAQPLCHEDESSSLLQFKHSLLINKFASGDRSARSKVESWKKFEGKSGDCCSWDGVKCDHNNGHVVGLDLSSSFLYGSINFNSSLFNLVHLQRLNLSDNHFNYSQIPSRIGKLSRLTSLDLSYSVFFSQIPSNISYLSKLVYLDLSGNALKLENPNLEDLVQNLTSLKVLDLSWVNVSSTVTRALSNMSSLTTLFLESCQLYGEFPTTIFQLPNLQILRLAKNYNLTGNLPEFHLSSPLKKLDLVGCNFSGMLPVSFGSVTELTCLDLRVNQFWGQIPASLGNLSQLTVLRFGENNFDAPTLPLTLGKLSKLTDLYLADIKIRGEIPQFLANLTQLSTLLINSNELVGQIPSWLMNLTKLTGLEITDNQLHGMIPNSISQLKYLEWLNLNQNNLSSEVELDIFSKLQNLAALQLSGNKLTVVTKNITNATLPKFNVLGLESCNMKEFPNFLQFQDELEVLFFDNNKIQGEIPTWFWNNTKENIREVQLGNNFLTEASPPPSLCFHGDDSKFPSGVVDWIIILLGYGSGLIVGLVIGRILTTRYHEWFVEKFGTRKQTQKRVQRKGRRNQLSKQCFVL</sequence>
<dbReference type="InterPro" id="IPR001611">
    <property type="entry name" value="Leu-rich_rpt"/>
</dbReference>
<comment type="similarity">
    <text evidence="2">Belongs to the RLP family.</text>
</comment>
<name>A0A4S4D347_CAMSN</name>
<dbReference type="GO" id="GO:0005886">
    <property type="term" value="C:plasma membrane"/>
    <property type="evidence" value="ECO:0007669"/>
    <property type="project" value="UniProtKB-SubCell"/>
</dbReference>
<evidence type="ECO:0000256" key="1">
    <source>
        <dbReference type="ARBA" id="ARBA00004251"/>
    </source>
</evidence>
<dbReference type="GO" id="GO:0051707">
    <property type="term" value="P:response to other organism"/>
    <property type="evidence" value="ECO:0007669"/>
    <property type="project" value="UniProtKB-ARBA"/>
</dbReference>
<dbReference type="Pfam" id="PF00560">
    <property type="entry name" value="LRR_1"/>
    <property type="match status" value="1"/>
</dbReference>
<evidence type="ECO:0000256" key="4">
    <source>
        <dbReference type="ARBA" id="ARBA00022614"/>
    </source>
</evidence>
<dbReference type="FunFam" id="3.80.10.10:FF:000041">
    <property type="entry name" value="LRR receptor-like serine/threonine-protein kinase ERECTA"/>
    <property type="match status" value="1"/>
</dbReference>
<evidence type="ECO:0000313" key="14">
    <source>
        <dbReference type="EMBL" id="THF95585.1"/>
    </source>
</evidence>
<dbReference type="Pfam" id="PF08263">
    <property type="entry name" value="LRRNT_2"/>
    <property type="match status" value="1"/>
</dbReference>
<keyword evidence="3" id="KW-1003">Cell membrane</keyword>
<evidence type="ECO:0000256" key="2">
    <source>
        <dbReference type="ARBA" id="ARBA00009592"/>
    </source>
</evidence>
<dbReference type="PANTHER" id="PTHR48061">
    <property type="entry name" value="LEUCINE-RICH REPEAT RECEPTOR PROTEIN KINASE EMS1-LIKE-RELATED"/>
    <property type="match status" value="1"/>
</dbReference>
<evidence type="ECO:0000256" key="9">
    <source>
        <dbReference type="ARBA" id="ARBA00023136"/>
    </source>
</evidence>
<dbReference type="InterPro" id="IPR055414">
    <property type="entry name" value="LRR_R13L4/SHOC2-like"/>
</dbReference>
<feature type="domain" description="Leucine-rich repeat-containing N-terminal plant-type" evidence="12">
    <location>
        <begin position="15"/>
        <end position="66"/>
    </location>
</feature>
<keyword evidence="4" id="KW-0433">Leucine-rich repeat</keyword>
<keyword evidence="15" id="KW-1185">Reference proteome</keyword>
<dbReference type="Proteomes" id="UP000306102">
    <property type="component" value="Unassembled WGS sequence"/>
</dbReference>
<evidence type="ECO:0000259" key="12">
    <source>
        <dbReference type="Pfam" id="PF08263"/>
    </source>
</evidence>
<dbReference type="Pfam" id="PF13855">
    <property type="entry name" value="LRR_8"/>
    <property type="match status" value="1"/>
</dbReference>
<dbReference type="STRING" id="542762.A0A4S4D347"/>
<accession>A0A4S4D347</accession>